<comment type="caution">
    <text evidence="2">The sequence shown here is derived from an EMBL/GenBank/DDBJ whole genome shotgun (WGS) entry which is preliminary data.</text>
</comment>
<dbReference type="EMBL" id="JAAOIV010000004">
    <property type="protein sequence ID" value="NHN55485.1"/>
    <property type="molecule type" value="Genomic_DNA"/>
</dbReference>
<dbReference type="AlphaFoldDB" id="A0A967E9R0"/>
<evidence type="ECO:0000313" key="3">
    <source>
        <dbReference type="Proteomes" id="UP000744769"/>
    </source>
</evidence>
<gene>
    <name evidence="2" type="ORF">G9U51_06780</name>
</gene>
<proteinExistence type="predicted"/>
<protein>
    <submittedName>
        <fullName evidence="2">Uncharacterized protein</fullName>
    </submittedName>
</protein>
<feature type="compositionally biased region" description="Polar residues" evidence="1">
    <location>
        <begin position="171"/>
        <end position="206"/>
    </location>
</feature>
<organism evidence="2 3">
    <name type="scientific">Metallococcus carri</name>
    <dbReference type="NCBI Taxonomy" id="1656884"/>
    <lineage>
        <taxon>Bacteria</taxon>
        <taxon>Bacillati</taxon>
        <taxon>Actinomycetota</taxon>
        <taxon>Actinomycetes</taxon>
        <taxon>Micrococcales</taxon>
        <taxon>Dermacoccaceae</taxon>
        <taxon>Metallococcus</taxon>
    </lineage>
</organism>
<evidence type="ECO:0000313" key="2">
    <source>
        <dbReference type="EMBL" id="NHN55485.1"/>
    </source>
</evidence>
<keyword evidence="3" id="KW-1185">Reference proteome</keyword>
<dbReference type="Proteomes" id="UP000744769">
    <property type="component" value="Unassembled WGS sequence"/>
</dbReference>
<feature type="region of interest" description="Disordered" evidence="1">
    <location>
        <begin position="150"/>
        <end position="215"/>
    </location>
</feature>
<name>A0A967E9R0_9MICO</name>
<dbReference type="RefSeq" id="WP_166195106.1">
    <property type="nucleotide sequence ID" value="NZ_JAAOIV010000004.1"/>
</dbReference>
<sequence length="215" mass="21759">MPTSSALRSPAVQNLIAAAAAGAGVMLTPARFPRWARRGLRVANIAGTAGSMLMGPRANSEGGKLGLAPTKTATGTTASSTSALAAAAGGLSLISSGVGVKADEKVELFLRRKGVQHPRILMAVGAIAVVWIAKTVQDAATKKAEQAAKGLATKKASTPPAGSEVRPAEQPTVTTDTLRNQDEFSANVPTVQTQLGQVDGSATDQAQGGKHRAGE</sequence>
<evidence type="ECO:0000256" key="1">
    <source>
        <dbReference type="SAM" id="MobiDB-lite"/>
    </source>
</evidence>
<reference evidence="2" key="1">
    <citation type="submission" date="2020-03" db="EMBL/GenBank/DDBJ databases">
        <title>Draft sequencing of Calidifontibacter sp. DB0510.</title>
        <authorList>
            <person name="Kim D.-U."/>
        </authorList>
    </citation>
    <scope>NUCLEOTIDE SEQUENCE</scope>
    <source>
        <strain evidence="2">DB0510</strain>
    </source>
</reference>
<accession>A0A967E9R0</accession>